<evidence type="ECO:0000256" key="8">
    <source>
        <dbReference type="SAM" id="MobiDB-lite"/>
    </source>
</evidence>
<dbReference type="InterPro" id="IPR037241">
    <property type="entry name" value="E2F-DP_heterodim"/>
</dbReference>
<reference evidence="11 13" key="2">
    <citation type="journal article" date="2013" name="Nature">
        <title>Insights into bilaterian evolution from three spiralian genomes.</title>
        <authorList>
            <person name="Simakov O."/>
            <person name="Marletaz F."/>
            <person name="Cho S.J."/>
            <person name="Edsinger-Gonzales E."/>
            <person name="Havlak P."/>
            <person name="Hellsten U."/>
            <person name="Kuo D.H."/>
            <person name="Larsson T."/>
            <person name="Lv J."/>
            <person name="Arendt D."/>
            <person name="Savage R."/>
            <person name="Osoegawa K."/>
            <person name="de Jong P."/>
            <person name="Grimwood J."/>
            <person name="Chapman J.A."/>
            <person name="Shapiro H."/>
            <person name="Aerts A."/>
            <person name="Otillar R.P."/>
            <person name="Terry A.Y."/>
            <person name="Boore J.L."/>
            <person name="Grigoriev I.V."/>
            <person name="Lindberg D.R."/>
            <person name="Seaver E.C."/>
            <person name="Weisblat D.A."/>
            <person name="Putnam N.H."/>
            <person name="Rokhsar D.S."/>
        </authorList>
    </citation>
    <scope>NUCLEOTIDE SEQUENCE</scope>
</reference>
<dbReference type="InterPro" id="IPR038168">
    <property type="entry name" value="TF_DP_C_sf"/>
</dbReference>
<dbReference type="STRING" id="6412.T1EFS8"/>
<evidence type="ECO:0000256" key="4">
    <source>
        <dbReference type="ARBA" id="ARBA00023125"/>
    </source>
</evidence>
<keyword evidence="5 7" id="KW-0804">Transcription</keyword>
<keyword evidence="13" id="KW-1185">Reference proteome</keyword>
<dbReference type="EMBL" id="KB097026">
    <property type="protein sequence ID" value="ESO00116.1"/>
    <property type="molecule type" value="Genomic_DNA"/>
</dbReference>
<dbReference type="GO" id="GO:0003677">
    <property type="term" value="F:DNA binding"/>
    <property type="evidence" value="ECO:0007669"/>
    <property type="project" value="UniProtKB-KW"/>
</dbReference>
<dbReference type="InParanoid" id="T1EFS8"/>
<reference evidence="13" key="1">
    <citation type="submission" date="2012-12" db="EMBL/GenBank/DDBJ databases">
        <authorList>
            <person name="Hellsten U."/>
            <person name="Grimwood J."/>
            <person name="Chapman J.A."/>
            <person name="Shapiro H."/>
            <person name="Aerts A."/>
            <person name="Otillar R.P."/>
            <person name="Terry A.Y."/>
            <person name="Boore J.L."/>
            <person name="Simakov O."/>
            <person name="Marletaz F."/>
            <person name="Cho S.-J."/>
            <person name="Edsinger-Gonzales E."/>
            <person name="Havlak P."/>
            <person name="Kuo D.-H."/>
            <person name="Larsson T."/>
            <person name="Lv J."/>
            <person name="Arendt D."/>
            <person name="Savage R."/>
            <person name="Osoegawa K."/>
            <person name="de Jong P."/>
            <person name="Lindberg D.R."/>
            <person name="Seaver E.C."/>
            <person name="Weisblat D.A."/>
            <person name="Putnam N.H."/>
            <person name="Grigoriev I.V."/>
            <person name="Rokhsar D.S."/>
        </authorList>
    </citation>
    <scope>NUCLEOTIDE SEQUENCE</scope>
</reference>
<dbReference type="CTD" id="20195430"/>
<protein>
    <recommendedName>
        <fullName evidence="14">Transcription factor</fullName>
    </recommendedName>
</protein>
<dbReference type="OrthoDB" id="552115at2759"/>
<accession>T1EFS8</accession>
<dbReference type="SMART" id="SM01372">
    <property type="entry name" value="E2F_TDP"/>
    <property type="match status" value="1"/>
</dbReference>
<evidence type="ECO:0000256" key="2">
    <source>
        <dbReference type="ARBA" id="ARBA00010940"/>
    </source>
</evidence>
<dbReference type="Proteomes" id="UP000015101">
    <property type="component" value="Unassembled WGS sequence"/>
</dbReference>
<keyword evidence="4 7" id="KW-0238">DNA-binding</keyword>
<evidence type="ECO:0008006" key="14">
    <source>
        <dbReference type="Google" id="ProtNLM"/>
    </source>
</evidence>
<evidence type="ECO:0000313" key="11">
    <source>
        <dbReference type="EMBL" id="ESO00116.1"/>
    </source>
</evidence>
<dbReference type="InterPro" id="IPR003316">
    <property type="entry name" value="E2F_WHTH_DNA-bd_dom"/>
</dbReference>
<dbReference type="eggNOG" id="KOG2829">
    <property type="taxonomic scope" value="Eukaryota"/>
</dbReference>
<dbReference type="GO" id="GO:0006357">
    <property type="term" value="P:regulation of transcription by RNA polymerase II"/>
    <property type="evidence" value="ECO:0000318"/>
    <property type="project" value="GO_Central"/>
</dbReference>
<organism evidence="12 13">
    <name type="scientific">Helobdella robusta</name>
    <name type="common">Californian leech</name>
    <dbReference type="NCBI Taxonomy" id="6412"/>
    <lineage>
        <taxon>Eukaryota</taxon>
        <taxon>Metazoa</taxon>
        <taxon>Spiralia</taxon>
        <taxon>Lophotrochozoa</taxon>
        <taxon>Annelida</taxon>
        <taxon>Clitellata</taxon>
        <taxon>Hirudinea</taxon>
        <taxon>Rhynchobdellida</taxon>
        <taxon>Glossiphoniidae</taxon>
        <taxon>Helobdella</taxon>
    </lineage>
</organism>
<sequence>MNTEDIKPNIWLDLQNNVITAAGQASTPTTCNAELTNFYSDIGLETMARDAGVIEVEVATQAEVPQTQLPQQKNKTYKIIAVQVPSKNQGQTYQVTHANHPMPQILLAPAHLQQPHIEIKSEPISTYPPQQHHHQLQHQLHHHQQQQFQIISPRTATTTTATNSWLLHNAASANNKRRNLNDSVESFLPESGRRRKGSNSGKGLRHFSMKVCEKVQRKQITSYNEVADELVSEISDETGEGEISQMDQSFDQKNIRRRVYDALNVLMAMNIISKEKKEIKWIGLPTNTDQEYQMLEQQEMEIMKRVQDKKKQLSELIIQQVAFKNLVERNRQLEEKNEAPPPNSTIQLPFILVTTSKDTVIECNISSDKSEYSFKFDRVFSIHDDIDVLKAMGMAFNLDKGHCLKEDFEKVLKMIPNALHPFVYEMANRKNYIKVEPESTPQSGAAKNSSNVGSKKIIESTVYTEYTSESLDNLSWPVTYGTGTDVSSCASRSDQPSPICSDSD</sequence>
<dbReference type="Pfam" id="PF02319">
    <property type="entry name" value="WHD_E2F_TDP"/>
    <property type="match status" value="1"/>
</dbReference>
<feature type="region of interest" description="Disordered" evidence="8">
    <location>
        <begin position="485"/>
        <end position="504"/>
    </location>
</feature>
<dbReference type="InterPro" id="IPR015648">
    <property type="entry name" value="Transcrpt_fac_DP"/>
</dbReference>
<proteinExistence type="inferred from homology"/>
<dbReference type="CDD" id="cd14458">
    <property type="entry name" value="DP_DD"/>
    <property type="match status" value="1"/>
</dbReference>
<dbReference type="InterPro" id="IPR036390">
    <property type="entry name" value="WH_DNA-bd_sf"/>
</dbReference>
<dbReference type="GO" id="GO:0005667">
    <property type="term" value="C:transcription regulator complex"/>
    <property type="evidence" value="ECO:0007669"/>
    <property type="project" value="InterPro"/>
</dbReference>
<feature type="domain" description="E2F/DP family winged-helix DNA-binding" evidence="10">
    <location>
        <begin position="199"/>
        <end position="283"/>
    </location>
</feature>
<dbReference type="PANTHER" id="PTHR12548">
    <property type="entry name" value="TRANSCRIPTION FACTOR DP"/>
    <property type="match status" value="1"/>
</dbReference>
<gene>
    <name evidence="12" type="primary">20195430</name>
    <name evidence="11" type="ORF">HELRODRAFT_113490</name>
</gene>
<dbReference type="EMBL" id="AMQM01005665">
    <property type="status" value="NOT_ANNOTATED_CDS"/>
    <property type="molecule type" value="Genomic_DNA"/>
</dbReference>
<keyword evidence="6 7" id="KW-0539">Nucleus</keyword>
<dbReference type="GeneID" id="20195430"/>
<reference evidence="12" key="3">
    <citation type="submission" date="2015-06" db="UniProtKB">
        <authorList>
            <consortium name="EnsemblMetazoa"/>
        </authorList>
    </citation>
    <scope>IDENTIFICATION</scope>
</reference>
<evidence type="ECO:0000259" key="10">
    <source>
        <dbReference type="SMART" id="SM01372"/>
    </source>
</evidence>
<evidence type="ECO:0000256" key="5">
    <source>
        <dbReference type="ARBA" id="ARBA00023163"/>
    </source>
</evidence>
<name>T1EFS8_HELRO</name>
<dbReference type="GO" id="GO:0051726">
    <property type="term" value="P:regulation of cell cycle"/>
    <property type="evidence" value="ECO:0007669"/>
    <property type="project" value="InterPro"/>
</dbReference>
<feature type="compositionally biased region" description="Basic residues" evidence="8">
    <location>
        <begin position="193"/>
        <end position="204"/>
    </location>
</feature>
<evidence type="ECO:0000313" key="12">
    <source>
        <dbReference type="EnsemblMetazoa" id="HelroP113490"/>
    </source>
</evidence>
<feature type="domain" description="Transcription factor DP C-terminal" evidence="9">
    <location>
        <begin position="290"/>
        <end position="431"/>
    </location>
</feature>
<dbReference type="HOGENOM" id="CLU_039874_0_0_1"/>
<dbReference type="SUPFAM" id="SSF144074">
    <property type="entry name" value="E2F-DP heterodimerization region"/>
    <property type="match status" value="1"/>
</dbReference>
<evidence type="ECO:0000313" key="13">
    <source>
        <dbReference type="Proteomes" id="UP000015101"/>
    </source>
</evidence>
<comment type="similarity">
    <text evidence="2 7">Belongs to the E2F/DP family.</text>
</comment>
<evidence type="ECO:0000259" key="9">
    <source>
        <dbReference type="SMART" id="SM01138"/>
    </source>
</evidence>
<dbReference type="GO" id="GO:0000981">
    <property type="term" value="F:DNA-binding transcription factor activity, RNA polymerase II-specific"/>
    <property type="evidence" value="ECO:0000318"/>
    <property type="project" value="GO_Central"/>
</dbReference>
<dbReference type="SMART" id="SM01138">
    <property type="entry name" value="DP"/>
    <property type="match status" value="1"/>
</dbReference>
<feature type="region of interest" description="Disordered" evidence="8">
    <location>
        <begin position="184"/>
        <end position="204"/>
    </location>
</feature>
<dbReference type="Gene3D" id="1.20.140.80">
    <property type="entry name" value="Transcription factor DP"/>
    <property type="match status" value="1"/>
</dbReference>
<evidence type="ECO:0000256" key="6">
    <source>
        <dbReference type="ARBA" id="ARBA00023242"/>
    </source>
</evidence>
<dbReference type="RefSeq" id="XP_009021890.1">
    <property type="nucleotide sequence ID" value="XM_009023642.1"/>
</dbReference>
<dbReference type="Pfam" id="PF08781">
    <property type="entry name" value="DP"/>
    <property type="match status" value="1"/>
</dbReference>
<dbReference type="EnsemblMetazoa" id="HelroT113490">
    <property type="protein sequence ID" value="HelroP113490"/>
    <property type="gene ID" value="HelroG113490"/>
</dbReference>
<comment type="subcellular location">
    <subcellularLocation>
        <location evidence="1 7">Nucleus</location>
    </subcellularLocation>
</comment>
<dbReference type="PANTHER" id="PTHR12548:SF9">
    <property type="entry name" value="TRANSCRIPTION FACTOR DP"/>
    <property type="match status" value="1"/>
</dbReference>
<dbReference type="Gene3D" id="1.10.10.10">
    <property type="entry name" value="Winged helix-like DNA-binding domain superfamily/Winged helix DNA-binding domain"/>
    <property type="match status" value="1"/>
</dbReference>
<keyword evidence="3 7" id="KW-0805">Transcription regulation</keyword>
<evidence type="ECO:0000256" key="3">
    <source>
        <dbReference type="ARBA" id="ARBA00023015"/>
    </source>
</evidence>
<dbReference type="AlphaFoldDB" id="T1EFS8"/>
<evidence type="ECO:0000256" key="7">
    <source>
        <dbReference type="RuleBase" id="RU003796"/>
    </source>
</evidence>
<dbReference type="InterPro" id="IPR036388">
    <property type="entry name" value="WH-like_DNA-bd_sf"/>
</dbReference>
<dbReference type="FunFam" id="1.20.140.80:FF:000001">
    <property type="entry name" value="Transcription factor"/>
    <property type="match status" value="1"/>
</dbReference>
<dbReference type="FunFam" id="1.10.10.10:FF:000047">
    <property type="entry name" value="Transcription factor"/>
    <property type="match status" value="1"/>
</dbReference>
<dbReference type="GO" id="GO:0005634">
    <property type="term" value="C:nucleus"/>
    <property type="evidence" value="ECO:0000318"/>
    <property type="project" value="GO_Central"/>
</dbReference>
<dbReference type="InterPro" id="IPR014889">
    <property type="entry name" value="Transc_factor_DP_C"/>
</dbReference>
<evidence type="ECO:0000256" key="1">
    <source>
        <dbReference type="ARBA" id="ARBA00004123"/>
    </source>
</evidence>
<dbReference type="SUPFAM" id="SSF46785">
    <property type="entry name" value="Winged helix' DNA-binding domain"/>
    <property type="match status" value="1"/>
</dbReference>
<dbReference type="KEGG" id="hro:HELRODRAFT_113490"/>